<dbReference type="RefSeq" id="WP_120726464.1">
    <property type="nucleotide sequence ID" value="NZ_CP032698.1"/>
</dbReference>
<accession>A0A387HS49</accession>
<dbReference type="KEGG" id="shun:DWB77_07043"/>
<organism evidence="2 3">
    <name type="scientific">Streptomyces hundungensis</name>
    <dbReference type="NCBI Taxonomy" id="1077946"/>
    <lineage>
        <taxon>Bacteria</taxon>
        <taxon>Bacillati</taxon>
        <taxon>Actinomycetota</taxon>
        <taxon>Actinomycetes</taxon>
        <taxon>Kitasatosporales</taxon>
        <taxon>Streptomycetaceae</taxon>
        <taxon>Streptomyces</taxon>
    </lineage>
</organism>
<gene>
    <name evidence="2" type="ORF">DWB77_07043</name>
</gene>
<evidence type="ECO:0008006" key="4">
    <source>
        <dbReference type="Google" id="ProtNLM"/>
    </source>
</evidence>
<keyword evidence="1" id="KW-1133">Transmembrane helix</keyword>
<keyword evidence="3" id="KW-1185">Reference proteome</keyword>
<evidence type="ECO:0000256" key="1">
    <source>
        <dbReference type="SAM" id="Phobius"/>
    </source>
</evidence>
<dbReference type="OrthoDB" id="4327547at2"/>
<reference evidence="2 3" key="1">
    <citation type="submission" date="2018-10" db="EMBL/GenBank/DDBJ databases">
        <title>Relationship between Morphology and Antimicrobial Activity in Streptomyces.</title>
        <authorList>
            <person name="Kang H.J."/>
            <person name="Kim S.B."/>
        </authorList>
    </citation>
    <scope>NUCLEOTIDE SEQUENCE [LARGE SCALE GENOMIC DNA]</scope>
    <source>
        <strain evidence="2 3">BH38</strain>
    </source>
</reference>
<sequence length="173" mass="19193">MDDLTVDGVVLRYRLTVADYKEALVARTKGSASARRSRRLSIACCVLGVVLVVLMVATDSDIPVPVYVMPVVFGLLVWGTPRLQSRQFGKLSQEHGDYRTTVTDSDVTIAHQQATATMTWQAAPRYVETPRLFVLLSADKNATCLTILPKRGAPDEATAERLRPLLDRHRTRV</sequence>
<evidence type="ECO:0000313" key="3">
    <source>
        <dbReference type="Proteomes" id="UP000271554"/>
    </source>
</evidence>
<name>A0A387HS49_9ACTN</name>
<proteinExistence type="predicted"/>
<evidence type="ECO:0000313" key="2">
    <source>
        <dbReference type="EMBL" id="AYG84828.1"/>
    </source>
</evidence>
<keyword evidence="1" id="KW-0472">Membrane</keyword>
<feature type="transmembrane region" description="Helical" evidence="1">
    <location>
        <begin position="40"/>
        <end position="58"/>
    </location>
</feature>
<dbReference type="AlphaFoldDB" id="A0A387HS49"/>
<protein>
    <recommendedName>
        <fullName evidence="4">YcxB-like protein domain-containing protein</fullName>
    </recommendedName>
</protein>
<keyword evidence="1" id="KW-0812">Transmembrane</keyword>
<feature type="transmembrane region" description="Helical" evidence="1">
    <location>
        <begin position="64"/>
        <end position="81"/>
    </location>
</feature>
<dbReference type="EMBL" id="CP032698">
    <property type="protein sequence ID" value="AYG84828.1"/>
    <property type="molecule type" value="Genomic_DNA"/>
</dbReference>
<dbReference type="Proteomes" id="UP000271554">
    <property type="component" value="Chromosome"/>
</dbReference>